<dbReference type="EMBL" id="QXLS01000005">
    <property type="protein sequence ID" value="RKA07046.1"/>
    <property type="molecule type" value="Genomic_DNA"/>
</dbReference>
<evidence type="ECO:0000313" key="21">
    <source>
        <dbReference type="EMBL" id="EAG2998385.1"/>
    </source>
</evidence>
<dbReference type="EMBL" id="MJTJ01000020">
    <property type="protein sequence ID" value="OET48304.1"/>
    <property type="molecule type" value="Genomic_DNA"/>
</dbReference>
<dbReference type="Proteomes" id="UP000364988">
    <property type="component" value="Unassembled WGS sequence"/>
</dbReference>
<dbReference type="EMBL" id="AABAWE010000005">
    <property type="protein sequence ID" value="EAG2087837.1"/>
    <property type="molecule type" value="Genomic_DNA"/>
</dbReference>
<dbReference type="Proteomes" id="UP000358545">
    <property type="component" value="Unassembled WGS sequence"/>
</dbReference>
<dbReference type="EMBL" id="AAAREG010000008">
    <property type="protein sequence ID" value="EAE2354838.1"/>
    <property type="molecule type" value="Genomic_DNA"/>
</dbReference>
<evidence type="ECO:0000313" key="12">
    <source>
        <dbReference type="EMBL" id="EAD5786947.1"/>
    </source>
</evidence>
<dbReference type="RefSeq" id="WP_003724309.1">
    <property type="nucleotide sequence ID" value="NC_021824.1"/>
</dbReference>
<evidence type="ECO:0000313" key="55">
    <source>
        <dbReference type="Proteomes" id="UP000354255"/>
    </source>
</evidence>
<dbReference type="EMBL" id="AAANYR010000005">
    <property type="protein sequence ID" value="EAD5786947.1"/>
    <property type="molecule type" value="Genomic_DNA"/>
</dbReference>
<dbReference type="EMBL" id="AALGDA010000016">
    <property type="protein sequence ID" value="ECY9782722.1"/>
    <property type="molecule type" value="Genomic_DNA"/>
</dbReference>
<dbReference type="Proteomes" id="UP000527632">
    <property type="component" value="Unassembled WGS sequence"/>
</dbReference>
<dbReference type="EMBL" id="AAAQQZ010000005">
    <property type="protein sequence ID" value="EAE1339572.1"/>
    <property type="molecule type" value="Genomic_DNA"/>
</dbReference>
<evidence type="ECO:0000313" key="74">
    <source>
        <dbReference type="Proteomes" id="UP000528151"/>
    </source>
</evidence>
<dbReference type="EMBL" id="DAAEEB010000006">
    <property type="protein sequence ID" value="HAA8053522.1"/>
    <property type="molecule type" value="Genomic_DNA"/>
</dbReference>
<dbReference type="Proteomes" id="UP000840039">
    <property type="component" value="Unassembled WGS sequence"/>
</dbReference>
<dbReference type="EMBL" id="AABEKY010000006">
    <property type="protein sequence ID" value="EAG9388143.1"/>
    <property type="molecule type" value="Genomic_DNA"/>
</dbReference>
<dbReference type="NCBIfam" id="TIGR04378">
    <property type="entry name" value="myo_inos_iolB"/>
    <property type="match status" value="1"/>
</dbReference>
<dbReference type="EMBL" id="AABBZO010000009">
    <property type="protein sequence ID" value="EAG4462440.1"/>
    <property type="molecule type" value="Genomic_DNA"/>
</dbReference>
<reference evidence="44 78" key="9">
    <citation type="submission" date="2020-06" db="EMBL/GenBank/DDBJ databases">
        <title>Two Listeria outbreaks in Switzerland in 2018 and 2020.</title>
        <authorList>
            <person name="Stevens M.J.A."/>
            <person name="Bloemberg G."/>
            <person name="Nusch-Inderbinnen M."/>
            <person name="Stephan R."/>
        </authorList>
    </citation>
    <scope>NUCLEOTIDE SEQUENCE [LARGE SCALE GENOMIC DNA]</scope>
    <source>
        <strain evidence="44 78">N18-0707</strain>
    </source>
</reference>
<dbReference type="EMBL" id="AALEDS010000004">
    <property type="protein sequence ID" value="ECY6543944.1"/>
    <property type="molecule type" value="Genomic_DNA"/>
</dbReference>
<evidence type="ECO:0000313" key="39">
    <source>
        <dbReference type="EMBL" id="HAB8555970.1"/>
    </source>
</evidence>
<dbReference type="EMBL" id="JACAVN010000004">
    <property type="protein sequence ID" value="NYA01830.1"/>
    <property type="molecule type" value="Genomic_DNA"/>
</dbReference>
<dbReference type="Proteomes" id="UP000376505">
    <property type="component" value="Unassembled WGS sequence"/>
</dbReference>
<sequence>MGKLLRKPLNERIAPGITFVQDINQANSPLSYVGFRLIEMEKGAIYQEELTDLECCIVALTGKITVSEGDNIFAEIGTRANVFEKIPTDSVFISGGRTFQVKADTEKARVALCYSQANRDLPTTLIKASDNSIEQRGKYQNKRLVHNILPDVSEVASSLLVVEVYTDGGNFSSYPPHKHDRDNLPAESLLEESYYHEINPEQGFIFQRVYTDDRTLDETMAVEHQNAVIVPEGYHPVGVPDGYDSYYLNVMAGPKRVWKFHNDPDHEWILERD</sequence>
<dbReference type="GO" id="GO:0019310">
    <property type="term" value="P:inositol catabolic process"/>
    <property type="evidence" value="ECO:0007669"/>
    <property type="project" value="UniProtKB-UniRule"/>
</dbReference>
<dbReference type="Proteomes" id="UP000841146">
    <property type="component" value="Unassembled WGS sequence"/>
</dbReference>
<comment type="caution">
    <text evidence="8">The sequence shown here is derived from an EMBL/GenBank/DDBJ whole genome shotgun (WGS) entry which is preliminary data.</text>
</comment>
<dbReference type="EMBL" id="AAAJKI010000050">
    <property type="protein sequence ID" value="EAC6549441.1"/>
    <property type="molecule type" value="Genomic_DNA"/>
</dbReference>
<dbReference type="Proteomes" id="UP000566721">
    <property type="component" value="Unassembled WGS sequence"/>
</dbReference>
<dbReference type="Proteomes" id="UP000844415">
    <property type="component" value="Unassembled WGS sequence"/>
</dbReference>
<evidence type="ECO:0000313" key="10">
    <source>
        <dbReference type="EMBL" id="EAD3793276.1"/>
    </source>
</evidence>
<evidence type="ECO:0000313" key="77">
    <source>
        <dbReference type="Proteomes" id="UP000540117"/>
    </source>
</evidence>
<dbReference type="Proteomes" id="UP000489121">
    <property type="component" value="Unassembled WGS sequence"/>
</dbReference>
<dbReference type="Proteomes" id="UP000350032">
    <property type="component" value="Unassembled WGS sequence"/>
</dbReference>
<evidence type="ECO:0000313" key="25">
    <source>
        <dbReference type="EMBL" id="EAG9388143.1"/>
    </source>
</evidence>
<dbReference type="EMBL" id="AABAYG010000005">
    <property type="protein sequence ID" value="EAG2246179.1"/>
    <property type="molecule type" value="Genomic_DNA"/>
</dbReference>
<dbReference type="Proteomes" id="UP000272537">
    <property type="component" value="Unassembled WGS sequence"/>
</dbReference>
<evidence type="ECO:0000313" key="4">
    <source>
        <dbReference type="EMBL" id="EAC4552987.1"/>
    </source>
</evidence>
<keyword evidence="1 2" id="KW-0413">Isomerase</keyword>
<evidence type="ECO:0000313" key="41">
    <source>
        <dbReference type="EMBL" id="HAC0275236.1"/>
    </source>
</evidence>
<evidence type="ECO:0000313" key="28">
    <source>
        <dbReference type="EMBL" id="EAH3295148.1"/>
    </source>
</evidence>
<reference evidence="50 53" key="4">
    <citation type="submission" date="2018-06" db="EMBL/GenBank/DDBJ databases">
        <authorList>
            <consortium name="GenomeTrakr: Next Generation Sequencing Network for Food Pathogen Tracability"/>
        </authorList>
    </citation>
    <scope>NUCLEOTIDE SEQUENCE [LARGE SCALE GENOMIC DNA]</scope>
    <source>
        <strain evidence="21 80">10B02965A-1</strain>
        <strain evidence="7 59">CFSAN008042</strain>
        <strain evidence="23 74">CFSAN063727</strain>
        <strain evidence="35 65">CFSAN102901</strain>
        <strain evidence="13 61">FDA00006494</strain>
        <strain evidence="5 58">FDA00007096</strain>
        <strain evidence="9 62">FDA00008584</strain>
        <strain evidence="19">FDA00011243</strain>
        <strain evidence="6 48">FDA00013332</strain>
        <strain evidence="12 52">FDA00013853</strain>
        <strain evidence="22 77">FDA1005580-S054-001</strain>
        <strain evidence="69">FDA956581-098-004</strain>
        <strain evidence="20 72">FDA960927-006-004</strain>
        <strain evidence="24 81">FLAG-38921</strain>
        <strain evidence="32 64">FLAG-51482A</strain>
        <strain evidence="18 50">FLAG-54356</strain>
        <strain evidence="11 60">FSIS31901579</strain>
        <strain evidence="29 73">LS1344</strain>
        <strain evidence="36 66">OSF101448</strain>
        <strain evidence="10 53">VA-WGS-00405</strain>
    </source>
</reference>
<organism evidence="8 55">
    <name type="scientific">Listeria monocytogenes</name>
    <dbReference type="NCBI Taxonomy" id="1639"/>
    <lineage>
        <taxon>Bacteria</taxon>
        <taxon>Bacillati</taxon>
        <taxon>Bacillota</taxon>
        <taxon>Bacilli</taxon>
        <taxon>Bacillales</taxon>
        <taxon>Listeriaceae</taxon>
        <taxon>Listeria</taxon>
    </lineage>
</organism>
<evidence type="ECO:0000313" key="56">
    <source>
        <dbReference type="Proteomes" id="UP000358545"/>
    </source>
</evidence>
<comment type="catalytic activity">
    <reaction evidence="2">
        <text>5-deoxy-D-glucuronate = 5-dehydro-2-deoxy-D-gluconate</text>
        <dbReference type="Rhea" id="RHEA:25840"/>
        <dbReference type="ChEBI" id="CHEBI:16669"/>
        <dbReference type="ChEBI" id="CHEBI:58852"/>
        <dbReference type="EC" id="5.3.1.30"/>
    </reaction>
</comment>
<evidence type="ECO:0000313" key="23">
    <source>
        <dbReference type="EMBL" id="EAG4462440.1"/>
    </source>
</evidence>
<evidence type="ECO:0000313" key="14">
    <source>
        <dbReference type="EMBL" id="EAE2354838.1"/>
    </source>
</evidence>
<dbReference type="GO" id="GO:0008880">
    <property type="term" value="F:glucuronate isomerase activity"/>
    <property type="evidence" value="ECO:0007669"/>
    <property type="project" value="InterPro"/>
</dbReference>
<evidence type="ECO:0000313" key="38">
    <source>
        <dbReference type="EMBL" id="HAA8053522.1"/>
    </source>
</evidence>
<dbReference type="KEGG" id="lmok:CQ02_02060"/>
<name>A0A0B8QUB4_LISMN</name>
<evidence type="ECO:0000313" key="81">
    <source>
        <dbReference type="Proteomes" id="UP000566721"/>
    </source>
</evidence>
<dbReference type="Proteomes" id="UP000533021">
    <property type="component" value="Unassembled WGS sequence"/>
</dbReference>
<dbReference type="EMBL" id="AABBHO010000057">
    <property type="protein sequence ID" value="EAG2998385.1"/>
    <property type="molecule type" value="Genomic_DNA"/>
</dbReference>
<reference evidence="33 57" key="7">
    <citation type="submission" date="2019-09" db="EMBL/GenBank/DDBJ databases">
        <authorList>
            <consortium name="GenomeTrakr network: Whole genome sequencing for foodborne pathogen traceback"/>
        </authorList>
    </citation>
    <scope>NUCLEOTIDE SEQUENCE [LARGE SCALE GENOMIC DNA]</scope>
    <source>
        <strain evidence="25 71">CFSAN072474</strain>
        <strain evidence="33 57">FLAG-55987</strain>
        <strain evidence="31 63">PHLUSALM00088</strain>
    </source>
</reference>
<dbReference type="Proteomes" id="UP000403352">
    <property type="component" value="Unassembled WGS sequence"/>
</dbReference>
<dbReference type="AlphaFoldDB" id="A0A0B8QUB4"/>
<evidence type="ECO:0000313" key="11">
    <source>
        <dbReference type="EMBL" id="EAD5774507.1"/>
    </source>
</evidence>
<dbReference type="EMBL" id="AAAIXK010000007">
    <property type="protein sequence ID" value="EAC5551231.1"/>
    <property type="molecule type" value="Genomic_DNA"/>
</dbReference>
<evidence type="ECO:0000313" key="67">
    <source>
        <dbReference type="Proteomes" id="UP000467536"/>
    </source>
</evidence>
<dbReference type="EMBL" id="DAAJFY010000004">
    <property type="protein sequence ID" value="HAC0275236.1"/>
    <property type="molecule type" value="Genomic_DNA"/>
</dbReference>
<evidence type="ECO:0000256" key="2">
    <source>
        <dbReference type="HAMAP-Rule" id="MF_01673"/>
    </source>
</evidence>
<dbReference type="FunFam" id="2.60.120.10:FF:000231">
    <property type="entry name" value="5-deoxy-glucuronate isomerase"/>
    <property type="match status" value="1"/>
</dbReference>
<comment type="pathway">
    <text evidence="2">Polyol metabolism; myo-inositol degradation into acetyl-CoA; acetyl-CoA from myo-inositol: step 4/7.</text>
</comment>
<evidence type="ECO:0000313" key="57">
    <source>
        <dbReference type="Proteomes" id="UP000364988"/>
    </source>
</evidence>
<evidence type="ECO:0000313" key="34">
    <source>
        <dbReference type="EMBL" id="ECY9782722.1"/>
    </source>
</evidence>
<dbReference type="OMA" id="HGYDLYY"/>
<evidence type="ECO:0000313" key="68">
    <source>
        <dbReference type="Proteomes" id="UP000478682"/>
    </source>
</evidence>
<reference evidence="45 86" key="1">
    <citation type="submission" date="2016-09" db="EMBL/GenBank/DDBJ databases">
        <title>100K Listeria isolates.</title>
        <authorList>
            <person name="Chen P."/>
            <person name="Weimer B.C."/>
            <person name="Kong N."/>
            <person name="Huang B."/>
        </authorList>
    </citation>
    <scope>NUCLEOTIDE SEQUENCE [LARGE SCALE GENOMIC DNA]</scope>
    <source>
        <strain evidence="45 86">BCW_2383</strain>
    </source>
</reference>
<reference evidence="49 51" key="5">
    <citation type="submission" date="2018-06" db="EMBL/GenBank/DDBJ databases">
        <authorList>
            <consortium name="PulseNet: The National Subtyping Network for Foodborne Disease Surveillance"/>
            <person name="Tarr C.L."/>
            <person name="Trees E."/>
            <person name="Katz L.S."/>
            <person name="Carleton-Romer H.A."/>
            <person name="Stroika S."/>
            <person name="Kucerova Z."/>
            <person name="Roache K.F."/>
            <person name="Sabol A.L."/>
            <person name="Besser J."/>
            <person name="Gerner-Smidt P."/>
        </authorList>
    </citation>
    <scope>NUCLEOTIDE SEQUENCE [LARGE SCALE GENOMIC DNA]</scope>
    <source>
        <strain evidence="4 51">2015L-6227</strain>
        <strain evidence="14 49">PNUSAL000134</strain>
        <strain evidence="8 55">PNUSAL000910</strain>
        <strain evidence="16 56">PNUSAL002180</strain>
        <strain evidence="17 68">PNUSAL002298</strain>
        <strain evidence="30 54">PNUSAL004402</strain>
        <strain evidence="34 70">PNUSAL005692</strain>
    </source>
</reference>
<dbReference type="SUPFAM" id="SSF51182">
    <property type="entry name" value="RmlC-like cupins"/>
    <property type="match status" value="1"/>
</dbReference>
<dbReference type="EMBL" id="AAALRN010000005">
    <property type="protein sequence ID" value="EAD1185584.1"/>
    <property type="molecule type" value="Genomic_DNA"/>
</dbReference>
<dbReference type="Proteomes" id="UP000843503">
    <property type="component" value="Unassembled WGS sequence"/>
</dbReference>
<dbReference type="EMBL" id="DABJAN010000001">
    <property type="protein sequence ID" value="HAJ9591885.1"/>
    <property type="molecule type" value="Genomic_DNA"/>
</dbReference>
<dbReference type="Proteomes" id="UP000546397">
    <property type="component" value="Unassembled WGS sequence"/>
</dbReference>
<dbReference type="Proteomes" id="UP000331186">
    <property type="component" value="Unassembled WGS sequence"/>
</dbReference>
<reference evidence="82 83" key="3">
    <citation type="journal article" date="2018" name="Genome Biol.">
        <title>SKESA: strategic k-mer extension for scrupulous assemblies.</title>
        <authorList>
            <person name="Souvorov A."/>
            <person name="Agarwala R."/>
            <person name="Lipman D.J."/>
        </authorList>
    </citation>
    <scope>NUCLEOTIDE SEQUENCE [LARGE SCALE GENOMIC DNA]</scope>
    <source>
        <strain evidence="38">09CEB371LM</strain>
        <strain evidence="43">2017-325981-023-01</strain>
        <strain evidence="39 85">CFIAFB20100120</strain>
        <strain evidence="41">CFIAFB20170037</strain>
        <strain evidence="40 82">CFIAFB20170045</strain>
        <strain evidence="42 84">DMG1500109</strain>
    </source>
</reference>
<comment type="function">
    <text evidence="2">Involved in the isomerization of 5-deoxy-glucuronate (5DG) to 5-dehydro-2-deoxy-D-gluconate (DKG or 2-deoxy-5-keto-D-gluconate).</text>
</comment>
<dbReference type="Proteomes" id="UP000379076">
    <property type="component" value="Unassembled WGS sequence"/>
</dbReference>
<evidence type="ECO:0000313" key="63">
    <source>
        <dbReference type="Proteomes" id="UP000410967"/>
    </source>
</evidence>
<evidence type="ECO:0000313" key="52">
    <source>
        <dbReference type="Proteomes" id="UP000344343"/>
    </source>
</evidence>
<dbReference type="Proteomes" id="UP000365297">
    <property type="component" value="Unassembled WGS sequence"/>
</dbReference>
<evidence type="ECO:0000313" key="47">
    <source>
        <dbReference type="Proteomes" id="UP000272537"/>
    </source>
</evidence>
<dbReference type="GO" id="GO:0102482">
    <property type="term" value="F:5-deoxy-D-glucuronate isomerase activity"/>
    <property type="evidence" value="ECO:0007669"/>
    <property type="project" value="UniProtKB-EC"/>
</dbReference>
<dbReference type="Pfam" id="PF04962">
    <property type="entry name" value="KduI"/>
    <property type="match status" value="1"/>
</dbReference>
<dbReference type="EMBL" id="AABAGT010000012">
    <property type="protein sequence ID" value="EAG0867465.1"/>
    <property type="molecule type" value="Genomic_DNA"/>
</dbReference>
<dbReference type="EMBL" id="AABEMN010000008">
    <property type="protein sequence ID" value="EAG9519533.1"/>
    <property type="molecule type" value="Genomic_DNA"/>
</dbReference>
<dbReference type="Proteomes" id="UP000522199">
    <property type="component" value="Unassembled WGS sequence"/>
</dbReference>
<evidence type="ECO:0000313" key="37">
    <source>
        <dbReference type="EMBL" id="EDO0986454.1"/>
    </source>
</evidence>
<dbReference type="Proteomes" id="UP000528151">
    <property type="component" value="Unassembled WGS sequence"/>
</dbReference>
<evidence type="ECO:0000313" key="86">
    <source>
        <dbReference type="Proteomes" id="UP000852906"/>
    </source>
</evidence>
<dbReference type="Proteomes" id="UP000368512">
    <property type="component" value="Unassembled WGS sequence"/>
</dbReference>
<dbReference type="EMBL" id="AABBYJ010000005">
    <property type="protein sequence ID" value="EAG4331429.1"/>
    <property type="molecule type" value="Genomic_DNA"/>
</dbReference>
<evidence type="ECO:0000313" key="58">
    <source>
        <dbReference type="Proteomes" id="UP000365297"/>
    </source>
</evidence>
<dbReference type="EMBL" id="AABATR010000005">
    <property type="protein sequence ID" value="EAG1894096.1"/>
    <property type="molecule type" value="Genomic_DNA"/>
</dbReference>
<dbReference type="UniPathway" id="UPA00076">
    <property type="reaction ID" value="UER00920"/>
</dbReference>
<dbReference type="EMBL" id="AABGUK010000001">
    <property type="protein sequence ID" value="EAH4241283.1"/>
    <property type="molecule type" value="Genomic_DNA"/>
</dbReference>
<dbReference type="PANTHER" id="PTHR39193:SF1">
    <property type="entry name" value="5-DEOXY-GLUCURONATE ISOMERASE"/>
    <property type="match status" value="1"/>
</dbReference>
<evidence type="ECO:0000313" key="33">
    <source>
        <dbReference type="EMBL" id="ECY6543944.1"/>
    </source>
</evidence>
<evidence type="ECO:0000313" key="20">
    <source>
        <dbReference type="EMBL" id="EAG2515515.1"/>
    </source>
</evidence>
<evidence type="ECO:0000313" key="60">
    <source>
        <dbReference type="Proteomes" id="UP000376505"/>
    </source>
</evidence>
<evidence type="ECO:0000313" key="36">
    <source>
        <dbReference type="EMBL" id="EDN9837375.1"/>
    </source>
</evidence>
<evidence type="ECO:0000313" key="32">
    <source>
        <dbReference type="EMBL" id="ECX6925768.1"/>
    </source>
</evidence>
<dbReference type="InterPro" id="IPR014710">
    <property type="entry name" value="RmlC-like_jellyroll"/>
</dbReference>
<protein>
    <recommendedName>
        <fullName evidence="2 3">5-deoxy-glucuronate isomerase</fullName>
        <shortName evidence="2">5DG isomerase</shortName>
        <ecNumber evidence="2 3">5.3.1.30</ecNumber>
    </recommendedName>
</protein>
<evidence type="ECO:0000313" key="62">
    <source>
        <dbReference type="Proteomes" id="UP000403352"/>
    </source>
</evidence>
<dbReference type="InterPro" id="IPR024203">
    <property type="entry name" value="Deoxy-glucuronate_isom_IolB"/>
</dbReference>
<dbReference type="Proteomes" id="UP000525850">
    <property type="component" value="Unassembled WGS sequence"/>
</dbReference>
<evidence type="ECO:0000313" key="40">
    <source>
        <dbReference type="EMBL" id="HAC0012161.1"/>
    </source>
</evidence>
<dbReference type="EMBL" id="AANCRK010000005">
    <property type="protein sequence ID" value="EDN7715644.1"/>
    <property type="molecule type" value="Genomic_DNA"/>
</dbReference>
<reference evidence="75 76" key="6">
    <citation type="submission" date="2019-04" db="EMBL/GenBank/DDBJ databases">
        <authorList>
            <person name="Ashton P.M."/>
            <person name="Dallman T."/>
            <person name="Nair S."/>
            <person name="De Pinna E."/>
            <person name="Peters T."/>
            <person name="Grant K."/>
        </authorList>
    </citation>
    <scope>NUCLEOTIDE SEQUENCE [LARGE SCALE GENOMIC DNA]</scope>
    <source>
        <strain evidence="27 76">282333</strain>
        <strain evidence="28 75">282352</strain>
        <strain evidence="26 79">289003</strain>
        <strain evidence="37 67">788324</strain>
        <strain evidence="15">RL15000286</strain>
    </source>
</reference>
<dbReference type="Proteomes" id="UP000345329">
    <property type="component" value="Unassembled WGS sequence"/>
</dbReference>
<dbReference type="EMBL" id="AACJYH010000002">
    <property type="protein sequence ID" value="EAK8896786.1"/>
    <property type="molecule type" value="Genomic_DNA"/>
</dbReference>
<dbReference type="Proteomes" id="UP000530452">
    <property type="component" value="Unassembled WGS sequence"/>
</dbReference>
<evidence type="ECO:0000313" key="31">
    <source>
        <dbReference type="EMBL" id="EAK9317396.1"/>
    </source>
</evidence>
<dbReference type="Proteomes" id="UP000481141">
    <property type="component" value="Unassembled WGS sequence"/>
</dbReference>
<dbReference type="KEGG" id="lmv:Y193_13875"/>
<dbReference type="Proteomes" id="UP000540117">
    <property type="component" value="Unassembled WGS sequence"/>
</dbReference>
<evidence type="ECO:0000313" key="6">
    <source>
        <dbReference type="EMBL" id="EAC6549441.1"/>
    </source>
</evidence>
<dbReference type="Proteomes" id="UP000337746">
    <property type="component" value="Unassembled WGS sequence"/>
</dbReference>
<evidence type="ECO:0000313" key="30">
    <source>
        <dbReference type="EMBL" id="EAK8896786.1"/>
    </source>
</evidence>
<evidence type="ECO:0000313" key="17">
    <source>
        <dbReference type="EMBL" id="EAG1894096.1"/>
    </source>
</evidence>
<dbReference type="Proteomes" id="UP000393182">
    <property type="component" value="Unassembled WGS sequence"/>
</dbReference>
<evidence type="ECO:0000313" key="15">
    <source>
        <dbReference type="EMBL" id="EAE4943049.1"/>
    </source>
</evidence>
<evidence type="ECO:0000313" key="29">
    <source>
        <dbReference type="EMBL" id="EAH4241283.1"/>
    </source>
</evidence>
<evidence type="ECO:0000313" key="48">
    <source>
        <dbReference type="Proteomes" id="UP000331186"/>
    </source>
</evidence>
<dbReference type="Proteomes" id="UP000467536">
    <property type="component" value="Unassembled WGS sequence"/>
</dbReference>
<dbReference type="EMBL" id="AAAJWF010000006">
    <property type="protein sequence ID" value="EAC7480997.1"/>
    <property type="molecule type" value="Genomic_DNA"/>
</dbReference>
<evidence type="ECO:0000313" key="51">
    <source>
        <dbReference type="Proteomes" id="UP000339309"/>
    </source>
</evidence>
<dbReference type="EMBL" id="AAAMZD010000005">
    <property type="protein sequence ID" value="EAD3793276.1"/>
    <property type="molecule type" value="Genomic_DNA"/>
</dbReference>
<evidence type="ECO:0000313" key="45">
    <source>
        <dbReference type="EMBL" id="OET48304.1"/>
    </source>
</evidence>
<evidence type="ECO:0000313" key="9">
    <source>
        <dbReference type="EMBL" id="EAD1185584.1"/>
    </source>
</evidence>
<evidence type="ECO:0000313" key="71">
    <source>
        <dbReference type="Proteomes" id="UP000522199"/>
    </source>
</evidence>
<evidence type="ECO:0000313" key="78">
    <source>
        <dbReference type="Proteomes" id="UP000544530"/>
    </source>
</evidence>
<reference evidence="38" key="8">
    <citation type="submission" date="2019-10" db="EMBL/GenBank/DDBJ databases">
        <authorList>
            <consortium name="NCBI Pathogen Detection Project"/>
        </authorList>
    </citation>
    <scope>NUCLEOTIDE SEQUENCE</scope>
    <source>
        <strain evidence="38">09CEB371LM</strain>
        <strain evidence="43">2017-325981-023-01</strain>
        <strain evidence="39">CFIAFB20100120</strain>
        <strain evidence="41">CFIAFB20170037</strain>
        <strain evidence="40">CFIAFB20170045</strain>
        <strain evidence="42">DMG1500109</strain>
    </source>
</reference>
<evidence type="ECO:0000313" key="61">
    <source>
        <dbReference type="Proteomes" id="UP000379076"/>
    </source>
</evidence>
<dbReference type="FunFam" id="2.60.120.10:FF:000202">
    <property type="entry name" value="5-deoxy-glucuronate isomerase"/>
    <property type="match status" value="1"/>
</dbReference>
<evidence type="ECO:0000313" key="49">
    <source>
        <dbReference type="Proteomes" id="UP000336166"/>
    </source>
</evidence>
<dbReference type="HAMAP" id="MF_01673">
    <property type="entry name" value="IolB"/>
    <property type="match status" value="1"/>
</dbReference>
<evidence type="ECO:0000256" key="3">
    <source>
        <dbReference type="NCBIfam" id="TIGR04378"/>
    </source>
</evidence>
<dbReference type="EMBL" id="AAAIKW010000007">
    <property type="protein sequence ID" value="EAC4552987.1"/>
    <property type="molecule type" value="Genomic_DNA"/>
</dbReference>
<proteinExistence type="inferred from homology"/>
<evidence type="ECO:0000313" key="42">
    <source>
        <dbReference type="EMBL" id="HAC1755764.1"/>
    </source>
</evidence>
<comment type="similarity">
    <text evidence="2">Belongs to the isomerase IolB family.</text>
</comment>
<dbReference type="EMBL" id="AABFVG010000009">
    <property type="protein sequence ID" value="EAH2282949.1"/>
    <property type="molecule type" value="Genomic_DNA"/>
</dbReference>
<evidence type="ECO:0000313" key="53">
    <source>
        <dbReference type="Proteomes" id="UP000345329"/>
    </source>
</evidence>
<dbReference type="Proteomes" id="UP000842809">
    <property type="component" value="Unassembled WGS sequence"/>
</dbReference>
<evidence type="ECO:0000313" key="84">
    <source>
        <dbReference type="Proteomes" id="UP000843775"/>
    </source>
</evidence>
<evidence type="ECO:0000313" key="26">
    <source>
        <dbReference type="EMBL" id="EAG9519533.1"/>
    </source>
</evidence>
<dbReference type="Proteomes" id="UP000852906">
    <property type="component" value="Unassembled WGS sequence"/>
</dbReference>
<evidence type="ECO:0000313" key="66">
    <source>
        <dbReference type="Proteomes" id="UP000467347"/>
    </source>
</evidence>
<dbReference type="EMBL" id="DAAJZA010000009">
    <property type="protein sequence ID" value="HAC1755764.1"/>
    <property type="molecule type" value="Genomic_DNA"/>
</dbReference>
<gene>
    <name evidence="2 8" type="primary">iolB</name>
    <name evidence="46" type="synonym">iolb</name>
    <name evidence="16" type="ORF">A8L61_09210</name>
    <name evidence="4" type="ORF">ABZ57_10850</name>
    <name evidence="45" type="ORF">AJL21_14215</name>
    <name evidence="13" type="ORF">ART25_11690</name>
    <name evidence="5" type="ORF">ARY78_12395</name>
    <name evidence="20" type="ORF">B1N52_10110</name>
    <name evidence="19" type="ORF">B1S26_12265</name>
    <name evidence="21" type="ORF">B5K54_13905</name>
    <name evidence="17" type="ORF">BB997_10795</name>
    <name evidence="32" type="ORF">BCZ19_13880</name>
    <name evidence="18" type="ORF">BCZ21_11235</name>
    <name evidence="23" type="ORF">CA369_09100</name>
    <name evidence="22" type="ORF">CAV64_09285</name>
    <name evidence="25" type="ORF">CW845_11665</name>
    <name evidence="27" type="ORF">D4920_12760</name>
    <name evidence="26" type="ORF">D4B11_07090</name>
    <name evidence="28" type="ORF">D5N24_12120</name>
    <name evidence="30" type="ORF">D7104_03615</name>
    <name evidence="24" type="ORF">DCT16_10985</name>
    <name evidence="7" type="ORF">DQ70_09935</name>
    <name evidence="6" type="ORF">DU018_13865</name>
    <name evidence="46" type="ORF">DYZ80_02258</name>
    <name evidence="15" type="ORF">E1W56_13455</name>
    <name evidence="29" type="ORF">E5F58_04605</name>
    <name evidence="12" type="ORF">EX365_10295</name>
    <name evidence="11" type="ORF">EXZ73_09430</name>
    <name evidence="33" type="ORF">F6436_06335</name>
    <name evidence="34" type="ORF">F6515_06910</name>
    <name evidence="31" type="ORF">FA835_09795</name>
    <name evidence="37" type="ORF">FV747_10685</name>
    <name evidence="38" type="ORF">GHH22_10180</name>
    <name evidence="42" type="ORF">GI949_12375</name>
    <name evidence="36" type="ORF">GJW51_11965</name>
    <name evidence="35" type="ORF">GQG13_11020</name>
    <name evidence="39" type="ORF">GYS09_01545</name>
    <name evidence="40" type="ORF">GYX23_04020</name>
    <name evidence="41" type="ORF">GYY14_07645</name>
    <name evidence="43" type="ORF">HQN34_000048</name>
    <name evidence="44" type="ORF">HZJ64_08295</name>
    <name evidence="8" type="ORF">KV70_08450</name>
    <name evidence="9" type="ORF">QD52_10915</name>
    <name evidence="10" type="ORF">UI29_10985</name>
    <name evidence="14" type="ORF">Y261_10815</name>
</gene>
<evidence type="ECO:0000313" key="46">
    <source>
        <dbReference type="EMBL" id="RKA07046.1"/>
    </source>
</evidence>
<evidence type="ECO:0000313" key="54">
    <source>
        <dbReference type="Proteomes" id="UP000350032"/>
    </source>
</evidence>
<evidence type="ECO:0000313" key="82">
    <source>
        <dbReference type="Proteomes" id="UP000841146"/>
    </source>
</evidence>
<dbReference type="EMBL" id="AAANYN010000012">
    <property type="protein sequence ID" value="EAD5774507.1"/>
    <property type="molecule type" value="Genomic_DNA"/>
</dbReference>
<evidence type="ECO:0000313" key="83">
    <source>
        <dbReference type="Proteomes" id="UP000843503"/>
    </source>
</evidence>
<dbReference type="EMBL" id="AACKDQ010000021">
    <property type="protein sequence ID" value="EAK9317396.1"/>
    <property type="molecule type" value="Genomic_DNA"/>
</dbReference>
<evidence type="ECO:0000313" key="72">
    <source>
        <dbReference type="Proteomes" id="UP000525850"/>
    </source>
</evidence>
<evidence type="ECO:0000313" key="35">
    <source>
        <dbReference type="EMBL" id="EDN7715644.1"/>
    </source>
</evidence>
<dbReference type="Gene3D" id="2.60.120.10">
    <property type="entry name" value="Jelly Rolls"/>
    <property type="match status" value="2"/>
</dbReference>
<dbReference type="EMBL" id="AALAQH010000010">
    <property type="protein sequence ID" value="ECX6925768.1"/>
    <property type="molecule type" value="Genomic_DNA"/>
</dbReference>
<dbReference type="EMBL" id="DAAJCS010000002">
    <property type="protein sequence ID" value="HAC0012161.1"/>
    <property type="molecule type" value="Genomic_DNA"/>
</dbReference>
<evidence type="ECO:0000313" key="69">
    <source>
        <dbReference type="Proteomes" id="UP000481141"/>
    </source>
</evidence>
<evidence type="ECO:0000313" key="75">
    <source>
        <dbReference type="Proteomes" id="UP000530452"/>
    </source>
</evidence>
<evidence type="ECO:0000313" key="70">
    <source>
        <dbReference type="Proteomes" id="UP000489121"/>
    </source>
</evidence>
<dbReference type="InterPro" id="IPR021120">
    <property type="entry name" value="KduI/IolB_isomerase"/>
</dbReference>
<dbReference type="Proteomes" id="UP000427828">
    <property type="component" value="Unassembled WGS sequence"/>
</dbReference>
<evidence type="ECO:0000313" key="43">
    <source>
        <dbReference type="EMBL" id="HAJ9591885.1"/>
    </source>
</evidence>
<evidence type="ECO:0000313" key="24">
    <source>
        <dbReference type="EMBL" id="EAG6169896.1"/>
    </source>
</evidence>
<dbReference type="Proteomes" id="UP000843775">
    <property type="component" value="Unassembled WGS sequence"/>
</dbReference>
<dbReference type="Proteomes" id="UP000544530">
    <property type="component" value="Unassembled WGS sequence"/>
</dbReference>
<reference evidence="46 47" key="2">
    <citation type="journal article" date="2018" name="BMC Genomics">
        <title>Genes significantly associated with lineage II food isolates of Listeria monocytogenes.</title>
        <authorList>
            <person name="Pirone-Davies C."/>
            <person name="Chen Y."/>
            <person name="Pightling A."/>
            <person name="Ryan G."/>
            <person name="Wang Y."/>
            <person name="Yao K."/>
            <person name="Hoffmann M."/>
            <person name="Allard M.W."/>
        </authorList>
    </citation>
    <scope>NUCLEOTIDE SEQUENCE [LARGE SCALE GENOMIC DNA]</scope>
    <source>
        <strain evidence="46 47">PNUSAL000550</strain>
    </source>
</reference>
<dbReference type="EMBL" id="AAASLB010000009">
    <property type="protein sequence ID" value="EAE4943049.1"/>
    <property type="molecule type" value="Genomic_DNA"/>
</dbReference>
<dbReference type="EMBL" id="DAAIJL010000001">
    <property type="protein sequence ID" value="HAB8555970.1"/>
    <property type="molecule type" value="Genomic_DNA"/>
</dbReference>
<dbReference type="InterPro" id="IPR023770">
    <property type="entry name" value="IolB_Bacilli"/>
</dbReference>
<evidence type="ECO:0000313" key="27">
    <source>
        <dbReference type="EMBL" id="EAH2282949.1"/>
    </source>
</evidence>
<dbReference type="EMBL" id="AANDSR010000008">
    <property type="protein sequence ID" value="EDN9837375.1"/>
    <property type="molecule type" value="Genomic_DNA"/>
</dbReference>
<dbReference type="InterPro" id="IPR011051">
    <property type="entry name" value="RmlC_Cupin_sf"/>
</dbReference>
<evidence type="ECO:0000313" key="85">
    <source>
        <dbReference type="Proteomes" id="UP000844415"/>
    </source>
</evidence>
<dbReference type="Proteomes" id="UP000455569">
    <property type="component" value="Unassembled WGS sequence"/>
</dbReference>
<dbReference type="Proteomes" id="UP000467347">
    <property type="component" value="Unassembled WGS sequence"/>
</dbReference>
<evidence type="ECO:0000313" key="80">
    <source>
        <dbReference type="Proteomes" id="UP000549379"/>
    </source>
</evidence>
<evidence type="ECO:0000313" key="19">
    <source>
        <dbReference type="EMBL" id="EAG2246179.1"/>
    </source>
</evidence>
<evidence type="ECO:0000313" key="5">
    <source>
        <dbReference type="EMBL" id="EAC5551231.1"/>
    </source>
</evidence>
<dbReference type="EC" id="5.3.1.30" evidence="2 3"/>
<evidence type="ECO:0000313" key="76">
    <source>
        <dbReference type="Proteomes" id="UP000533021"/>
    </source>
</evidence>
<dbReference type="Proteomes" id="UP000354255">
    <property type="component" value="Unassembled WGS sequence"/>
</dbReference>
<dbReference type="PANTHER" id="PTHR39193">
    <property type="entry name" value="5-DEOXY-GLUCURONATE ISOMERASE"/>
    <property type="match status" value="1"/>
</dbReference>
<evidence type="ECO:0000313" key="18">
    <source>
        <dbReference type="EMBL" id="EAG2087837.1"/>
    </source>
</evidence>
<dbReference type="EMBL" id="AABBAW010000005">
    <property type="protein sequence ID" value="EAG2515515.1"/>
    <property type="molecule type" value="Genomic_DNA"/>
</dbReference>
<dbReference type="Proteomes" id="UP000410967">
    <property type="component" value="Unassembled WGS sequence"/>
</dbReference>
<evidence type="ECO:0000313" key="22">
    <source>
        <dbReference type="EMBL" id="EAG4331429.1"/>
    </source>
</evidence>
<dbReference type="EMBL" id="AABGHY010000009">
    <property type="protein sequence ID" value="EAH3295148.1"/>
    <property type="molecule type" value="Genomic_DNA"/>
</dbReference>
<evidence type="ECO:0000313" key="16">
    <source>
        <dbReference type="EMBL" id="EAG0867465.1"/>
    </source>
</evidence>
<evidence type="ECO:0000256" key="1">
    <source>
        <dbReference type="ARBA" id="ARBA00023235"/>
    </source>
</evidence>
<evidence type="ECO:0000313" key="7">
    <source>
        <dbReference type="EMBL" id="EAC7480997.1"/>
    </source>
</evidence>
<evidence type="ECO:0000313" key="8">
    <source>
        <dbReference type="EMBL" id="EAC9040237.1"/>
    </source>
</evidence>
<dbReference type="Proteomes" id="UP000344343">
    <property type="component" value="Unassembled WGS sequence"/>
</dbReference>
<evidence type="ECO:0000313" key="59">
    <source>
        <dbReference type="Proteomes" id="UP000368512"/>
    </source>
</evidence>
<dbReference type="EMBL" id="AANEHK010000009">
    <property type="protein sequence ID" value="EDO0986454.1"/>
    <property type="molecule type" value="Genomic_DNA"/>
</dbReference>
<evidence type="ECO:0000313" key="79">
    <source>
        <dbReference type="Proteomes" id="UP000546397"/>
    </source>
</evidence>
<dbReference type="SMR" id="A0A0B8QUB4"/>
<dbReference type="PIRSF" id="PIRSF036628">
    <property type="entry name" value="IolB"/>
    <property type="match status" value="1"/>
</dbReference>
<evidence type="ECO:0000313" key="13">
    <source>
        <dbReference type="EMBL" id="EAE1339572.1"/>
    </source>
</evidence>
<evidence type="ECO:0000313" key="65">
    <source>
        <dbReference type="Proteomes" id="UP000455569"/>
    </source>
</evidence>
<dbReference type="Proteomes" id="UP000478682">
    <property type="component" value="Unassembled WGS sequence"/>
</dbReference>
<accession>A0A0B8QUB4</accession>
<evidence type="ECO:0000313" key="64">
    <source>
        <dbReference type="Proteomes" id="UP000427828"/>
    </source>
</evidence>
<evidence type="ECO:0000313" key="73">
    <source>
        <dbReference type="Proteomes" id="UP000527632"/>
    </source>
</evidence>
<dbReference type="EMBL" id="AABCVX010000005">
    <property type="protein sequence ID" value="EAG6169896.1"/>
    <property type="molecule type" value="Genomic_DNA"/>
</dbReference>
<dbReference type="Proteomes" id="UP000549379">
    <property type="component" value="Unassembled WGS sequence"/>
</dbReference>
<evidence type="ECO:0000313" key="44">
    <source>
        <dbReference type="EMBL" id="NYA01830.1"/>
    </source>
</evidence>
<evidence type="ECO:0000313" key="50">
    <source>
        <dbReference type="Proteomes" id="UP000337746"/>
    </source>
</evidence>
<dbReference type="EMBL" id="AAAKQF010000004">
    <property type="protein sequence ID" value="EAC9040237.1"/>
    <property type="molecule type" value="Genomic_DNA"/>
</dbReference>
<dbReference type="Proteomes" id="UP000339309">
    <property type="component" value="Unassembled WGS sequence"/>
</dbReference>
<dbReference type="Proteomes" id="UP000336166">
    <property type="component" value="Unassembled WGS sequence"/>
</dbReference>